<dbReference type="InterPro" id="IPR058647">
    <property type="entry name" value="BSH_CzcB-like"/>
</dbReference>
<dbReference type="PANTHER" id="PTHR30469">
    <property type="entry name" value="MULTIDRUG RESISTANCE PROTEIN MDTA"/>
    <property type="match status" value="1"/>
</dbReference>
<dbReference type="PANTHER" id="PTHR30469:SF15">
    <property type="entry name" value="HLYD FAMILY OF SECRETION PROTEINS"/>
    <property type="match status" value="1"/>
</dbReference>
<keyword evidence="5" id="KW-1185">Reference proteome</keyword>
<dbReference type="Gene3D" id="1.10.287.470">
    <property type="entry name" value="Helix hairpin bin"/>
    <property type="match status" value="1"/>
</dbReference>
<feature type="domain" description="CzcB-like barrel-sandwich hybrid" evidence="3">
    <location>
        <begin position="56"/>
        <end position="172"/>
    </location>
</feature>
<dbReference type="InterPro" id="IPR058792">
    <property type="entry name" value="Beta-barrel_RND_2"/>
</dbReference>
<dbReference type="Gene3D" id="2.40.50.100">
    <property type="match status" value="1"/>
</dbReference>
<evidence type="ECO:0000259" key="3">
    <source>
        <dbReference type="Pfam" id="PF25973"/>
    </source>
</evidence>
<name>A0A1T4YSS3_9BACT</name>
<dbReference type="Pfam" id="PF25954">
    <property type="entry name" value="Beta-barrel_RND_2"/>
    <property type="match status" value="1"/>
</dbReference>
<gene>
    <name evidence="4" type="ORF">SAMN02745166_04150</name>
</gene>
<feature type="domain" description="CusB-like beta-barrel" evidence="2">
    <location>
        <begin position="191"/>
        <end position="264"/>
    </location>
</feature>
<dbReference type="SUPFAM" id="SSF111369">
    <property type="entry name" value="HlyD-like secretion proteins"/>
    <property type="match status" value="1"/>
</dbReference>
<dbReference type="InterPro" id="IPR006143">
    <property type="entry name" value="RND_pump_MFP"/>
</dbReference>
<organism evidence="4 5">
    <name type="scientific">Prosthecobacter debontii</name>
    <dbReference type="NCBI Taxonomy" id="48467"/>
    <lineage>
        <taxon>Bacteria</taxon>
        <taxon>Pseudomonadati</taxon>
        <taxon>Verrucomicrobiota</taxon>
        <taxon>Verrucomicrobiia</taxon>
        <taxon>Verrucomicrobiales</taxon>
        <taxon>Verrucomicrobiaceae</taxon>
        <taxon>Prosthecobacter</taxon>
    </lineage>
</organism>
<evidence type="ECO:0000313" key="5">
    <source>
        <dbReference type="Proteomes" id="UP000190774"/>
    </source>
</evidence>
<dbReference type="GO" id="GO:1990281">
    <property type="term" value="C:efflux pump complex"/>
    <property type="evidence" value="ECO:0007669"/>
    <property type="project" value="TreeGrafter"/>
</dbReference>
<dbReference type="Proteomes" id="UP000190774">
    <property type="component" value="Unassembled WGS sequence"/>
</dbReference>
<dbReference type="AlphaFoldDB" id="A0A1T4YSS3"/>
<accession>A0A1T4YSS3</accession>
<dbReference type="Gene3D" id="2.40.30.170">
    <property type="match status" value="1"/>
</dbReference>
<dbReference type="NCBIfam" id="TIGR01730">
    <property type="entry name" value="RND_mfp"/>
    <property type="match status" value="1"/>
</dbReference>
<dbReference type="EMBL" id="FUYE01000017">
    <property type="protein sequence ID" value="SKB04917.1"/>
    <property type="molecule type" value="Genomic_DNA"/>
</dbReference>
<dbReference type="GO" id="GO:0015562">
    <property type="term" value="F:efflux transmembrane transporter activity"/>
    <property type="evidence" value="ECO:0007669"/>
    <property type="project" value="TreeGrafter"/>
</dbReference>
<dbReference type="STRING" id="48467.SAMN02745166_04150"/>
<evidence type="ECO:0000313" key="4">
    <source>
        <dbReference type="EMBL" id="SKB04917.1"/>
    </source>
</evidence>
<comment type="similarity">
    <text evidence="1">Belongs to the membrane fusion protein (MFP) (TC 8.A.1) family.</text>
</comment>
<sequence length="339" mass="36415">MFISNLVNPVRPLIALWLAYSITAVGAVEVPATKPQKGTIHRWISLPATLAPWQQVAMKARVAGYVKSVSVDLGDQVRAGQTLIEIEVPELQADQVKRRAEVTAAEVEVKRLHEARKKSPDLILPQSVDDAEARLAIAQAGLKEAETLLDLAQIKAPFDAVVTARHVDPGAYAAAGGETLLHLEDTQTIRLRVPVVELETGYLKTGQAVEARAEVLKGEVVKGQVSRISGSLDEATRTLMVEADLKNEKGMLRPGLYVTARLAVEQHDGATLIPVAGLVKEKANSFIFKLVEGKAVKTAIKPGFNDGVNVEVPELKEGEVILLPGTLPLVDGQAVTVKP</sequence>
<protein>
    <submittedName>
        <fullName evidence="4">RND family efflux transporter, MFP subunit</fullName>
    </submittedName>
</protein>
<dbReference type="Gene3D" id="2.40.420.20">
    <property type="match status" value="1"/>
</dbReference>
<dbReference type="Pfam" id="PF25973">
    <property type="entry name" value="BSH_CzcB"/>
    <property type="match status" value="1"/>
</dbReference>
<evidence type="ECO:0000256" key="1">
    <source>
        <dbReference type="ARBA" id="ARBA00009477"/>
    </source>
</evidence>
<dbReference type="FunFam" id="2.40.30.170:FF:000010">
    <property type="entry name" value="Efflux RND transporter periplasmic adaptor subunit"/>
    <property type="match status" value="1"/>
</dbReference>
<evidence type="ECO:0000259" key="2">
    <source>
        <dbReference type="Pfam" id="PF25954"/>
    </source>
</evidence>
<reference evidence="5" key="1">
    <citation type="submission" date="2017-02" db="EMBL/GenBank/DDBJ databases">
        <authorList>
            <person name="Varghese N."/>
            <person name="Submissions S."/>
        </authorList>
    </citation>
    <scope>NUCLEOTIDE SEQUENCE [LARGE SCALE GENOMIC DNA]</scope>
    <source>
        <strain evidence="5">ATCC 700200</strain>
    </source>
</reference>
<proteinExistence type="inferred from homology"/>